<evidence type="ECO:0000256" key="4">
    <source>
        <dbReference type="ARBA" id="ARBA00022679"/>
    </source>
</evidence>
<evidence type="ECO:0000313" key="15">
    <source>
        <dbReference type="EMBL" id="CAF3999282.1"/>
    </source>
</evidence>
<keyword evidence="4" id="KW-0808">Transferase</keyword>
<keyword evidence="8" id="KW-0833">Ubl conjugation pathway</keyword>
<dbReference type="GO" id="GO:0061630">
    <property type="term" value="F:ubiquitin protein ligase activity"/>
    <property type="evidence" value="ECO:0007669"/>
    <property type="project" value="UniProtKB-EC"/>
</dbReference>
<evidence type="ECO:0000256" key="9">
    <source>
        <dbReference type="ARBA" id="ARBA00022833"/>
    </source>
</evidence>
<dbReference type="InterPro" id="IPR013083">
    <property type="entry name" value="Znf_RING/FYVE/PHD"/>
</dbReference>
<keyword evidence="5" id="KW-0812">Transmembrane</keyword>
<evidence type="ECO:0000256" key="8">
    <source>
        <dbReference type="ARBA" id="ARBA00022786"/>
    </source>
</evidence>
<keyword evidence="11" id="KW-0472">Membrane</keyword>
<dbReference type="Proteomes" id="UP000682733">
    <property type="component" value="Unassembled WGS sequence"/>
</dbReference>
<evidence type="ECO:0000256" key="10">
    <source>
        <dbReference type="ARBA" id="ARBA00022989"/>
    </source>
</evidence>
<keyword evidence="6" id="KW-0479">Metal-binding</keyword>
<evidence type="ECO:0000313" key="14">
    <source>
        <dbReference type="EMBL" id="CAF1188148.1"/>
    </source>
</evidence>
<dbReference type="GO" id="GO:0006511">
    <property type="term" value="P:ubiquitin-dependent protein catabolic process"/>
    <property type="evidence" value="ECO:0007669"/>
    <property type="project" value="TreeGrafter"/>
</dbReference>
<comment type="subcellular location">
    <subcellularLocation>
        <location evidence="2">Membrane</location>
        <topology evidence="2">Multi-pass membrane protein</topology>
    </subcellularLocation>
</comment>
<dbReference type="PROSITE" id="PS50089">
    <property type="entry name" value="ZF_RING_2"/>
    <property type="match status" value="1"/>
</dbReference>
<evidence type="ECO:0000256" key="3">
    <source>
        <dbReference type="ARBA" id="ARBA00012483"/>
    </source>
</evidence>
<dbReference type="EMBL" id="CAJNOK010013620">
    <property type="protein sequence ID" value="CAF1188148.1"/>
    <property type="molecule type" value="Genomic_DNA"/>
</dbReference>
<evidence type="ECO:0000259" key="13">
    <source>
        <dbReference type="PROSITE" id="PS50089"/>
    </source>
</evidence>
<evidence type="ECO:0000313" key="16">
    <source>
        <dbReference type="Proteomes" id="UP000677228"/>
    </source>
</evidence>
<dbReference type="PANTHER" id="PTHR45977:SF4">
    <property type="entry name" value="RING-TYPE DOMAIN-CONTAINING PROTEIN"/>
    <property type="match status" value="1"/>
</dbReference>
<feature type="domain" description="RING-type" evidence="13">
    <location>
        <begin position="218"/>
        <end position="262"/>
    </location>
</feature>
<keyword evidence="7 12" id="KW-0863">Zinc-finger</keyword>
<evidence type="ECO:0000256" key="2">
    <source>
        <dbReference type="ARBA" id="ARBA00004141"/>
    </source>
</evidence>
<dbReference type="Proteomes" id="UP000677228">
    <property type="component" value="Unassembled WGS sequence"/>
</dbReference>
<dbReference type="EMBL" id="CAJOBA010035150">
    <property type="protein sequence ID" value="CAF3999282.1"/>
    <property type="molecule type" value="Genomic_DNA"/>
</dbReference>
<protein>
    <recommendedName>
        <fullName evidence="3">RING-type E3 ubiquitin transferase</fullName>
        <ecNumber evidence="3">2.3.2.27</ecNumber>
    </recommendedName>
</protein>
<gene>
    <name evidence="14" type="ORF">OVA965_LOCUS23402</name>
    <name evidence="15" type="ORF">TMI583_LOCUS24123</name>
</gene>
<dbReference type="GO" id="GO:0016567">
    <property type="term" value="P:protein ubiquitination"/>
    <property type="evidence" value="ECO:0007669"/>
    <property type="project" value="TreeGrafter"/>
</dbReference>
<dbReference type="PANTHER" id="PTHR45977">
    <property type="entry name" value="TARGET OF ERK KINASE MPK-1"/>
    <property type="match status" value="1"/>
</dbReference>
<dbReference type="EC" id="2.3.2.27" evidence="3"/>
<evidence type="ECO:0000256" key="7">
    <source>
        <dbReference type="ARBA" id="ARBA00022771"/>
    </source>
</evidence>
<keyword evidence="10" id="KW-1133">Transmembrane helix</keyword>
<dbReference type="GO" id="GO:0016020">
    <property type="term" value="C:membrane"/>
    <property type="evidence" value="ECO:0007669"/>
    <property type="project" value="UniProtKB-SubCell"/>
</dbReference>
<dbReference type="Pfam" id="PF13639">
    <property type="entry name" value="zf-RING_2"/>
    <property type="match status" value="1"/>
</dbReference>
<name>A0A8S2EMW2_9BILA</name>
<proteinExistence type="predicted"/>
<organism evidence="14 16">
    <name type="scientific">Didymodactylos carnosus</name>
    <dbReference type="NCBI Taxonomy" id="1234261"/>
    <lineage>
        <taxon>Eukaryota</taxon>
        <taxon>Metazoa</taxon>
        <taxon>Spiralia</taxon>
        <taxon>Gnathifera</taxon>
        <taxon>Rotifera</taxon>
        <taxon>Eurotatoria</taxon>
        <taxon>Bdelloidea</taxon>
        <taxon>Philodinida</taxon>
        <taxon>Philodinidae</taxon>
        <taxon>Didymodactylos</taxon>
    </lineage>
</organism>
<dbReference type="GO" id="GO:0008270">
    <property type="term" value="F:zinc ion binding"/>
    <property type="evidence" value="ECO:0007669"/>
    <property type="project" value="UniProtKB-KW"/>
</dbReference>
<evidence type="ECO:0000256" key="12">
    <source>
        <dbReference type="PROSITE-ProRule" id="PRU00175"/>
    </source>
</evidence>
<dbReference type="InterPro" id="IPR001841">
    <property type="entry name" value="Znf_RING"/>
</dbReference>
<evidence type="ECO:0000256" key="5">
    <source>
        <dbReference type="ARBA" id="ARBA00022692"/>
    </source>
</evidence>
<evidence type="ECO:0000256" key="6">
    <source>
        <dbReference type="ARBA" id="ARBA00022723"/>
    </source>
</evidence>
<accession>A0A8S2EMW2</accession>
<comment type="catalytic activity">
    <reaction evidence="1">
        <text>S-ubiquitinyl-[E2 ubiquitin-conjugating enzyme]-L-cysteine + [acceptor protein]-L-lysine = [E2 ubiquitin-conjugating enzyme]-L-cysteine + N(6)-ubiquitinyl-[acceptor protein]-L-lysine.</text>
        <dbReference type="EC" id="2.3.2.27"/>
    </reaction>
</comment>
<keyword evidence="9" id="KW-0862">Zinc</keyword>
<sequence>MLDEWFLLIDYNKNNQALMNQLDVLELDYSCQIEHLLILDEMMQNSSRRFKRLIIIENKILVLLKLDLDESRLSLLNFNDRYDCVFQLIPIRTIQNLTDYSIETNLQQLIPFPDDASNCYRQWLHGTLLEISSDYQERYKEQLKIEEENRQKVWMEMQQRHMDRLIQEEERIQEQRYRHETDILSVSASSQFIAQFRLNRLENQLPVTQTMIDEKMKCMICLCEYELHDFYSKWPCVTDLHLFHYNCMLNTLRRQNTCPLCRYEVDPGRSIPMTYIFRSIFGRILL</sequence>
<reference evidence="14" key="1">
    <citation type="submission" date="2021-02" db="EMBL/GenBank/DDBJ databases">
        <authorList>
            <person name="Nowell W R."/>
        </authorList>
    </citation>
    <scope>NUCLEOTIDE SEQUENCE</scope>
</reference>
<comment type="caution">
    <text evidence="14">The sequence shown here is derived from an EMBL/GenBank/DDBJ whole genome shotgun (WGS) entry which is preliminary data.</text>
</comment>
<dbReference type="Gene3D" id="3.30.40.10">
    <property type="entry name" value="Zinc/RING finger domain, C3HC4 (zinc finger)"/>
    <property type="match status" value="1"/>
</dbReference>
<dbReference type="SUPFAM" id="SSF57850">
    <property type="entry name" value="RING/U-box"/>
    <property type="match status" value="1"/>
</dbReference>
<dbReference type="AlphaFoldDB" id="A0A8S2EMW2"/>
<evidence type="ECO:0000256" key="11">
    <source>
        <dbReference type="ARBA" id="ARBA00023136"/>
    </source>
</evidence>
<evidence type="ECO:0000256" key="1">
    <source>
        <dbReference type="ARBA" id="ARBA00000900"/>
    </source>
</evidence>